<proteinExistence type="predicted"/>
<reference evidence="1 2" key="1">
    <citation type="submission" date="2016-06" db="EMBL/GenBank/DDBJ databases">
        <title>Genome sequence of halotolerant plant growth promoting strain of Halomonas elongata HEK1 isolated from salterns of Rann of Kutch, Gujarat, India.</title>
        <authorList>
            <person name="Gaba S."/>
            <person name="Singh R.N."/>
            <person name="Abrol S."/>
            <person name="Kaushik R."/>
            <person name="Saxena A.K."/>
        </authorList>
    </citation>
    <scope>NUCLEOTIDE SEQUENCE [LARGE SCALE GENOMIC DNA]</scope>
    <source>
        <strain evidence="1 2">HEK1</strain>
    </source>
</reference>
<comment type="caution">
    <text evidence="1">The sequence shown here is derived from an EMBL/GenBank/DDBJ whole genome shotgun (WGS) entry which is preliminary data.</text>
</comment>
<organism evidence="1 2">
    <name type="scientific">Halomonas elongata</name>
    <dbReference type="NCBI Taxonomy" id="2746"/>
    <lineage>
        <taxon>Bacteria</taxon>
        <taxon>Pseudomonadati</taxon>
        <taxon>Pseudomonadota</taxon>
        <taxon>Gammaproteobacteria</taxon>
        <taxon>Oceanospirillales</taxon>
        <taxon>Halomonadaceae</taxon>
        <taxon>Halomonas</taxon>
    </lineage>
</organism>
<protein>
    <submittedName>
        <fullName evidence="1">Uncharacterized protein</fullName>
    </submittedName>
</protein>
<dbReference type="AlphaFoldDB" id="A0A1B8P110"/>
<accession>A0A1B8P110</accession>
<gene>
    <name evidence="1" type="ORF">A8U91_00268</name>
</gene>
<evidence type="ECO:0000313" key="1">
    <source>
        <dbReference type="EMBL" id="OBX35932.1"/>
    </source>
</evidence>
<sequence length="31" mass="3364">MHPSHQSSGDDIRQALRSYRAGFLGIGVYSG</sequence>
<dbReference type="Proteomes" id="UP000092504">
    <property type="component" value="Unassembled WGS sequence"/>
</dbReference>
<evidence type="ECO:0000313" key="2">
    <source>
        <dbReference type="Proteomes" id="UP000092504"/>
    </source>
</evidence>
<name>A0A1B8P110_HALEL</name>
<dbReference type="EMBL" id="MAJD01000001">
    <property type="protein sequence ID" value="OBX35932.1"/>
    <property type="molecule type" value="Genomic_DNA"/>
</dbReference>